<gene>
    <name evidence="10" type="primary">ORF228</name>
</gene>
<geneLocation type="mitochondrion" evidence="10"/>
<keyword evidence="10" id="KW-0496">Mitochondrion</keyword>
<evidence type="ECO:0000256" key="8">
    <source>
        <dbReference type="ARBA" id="ARBA00049244"/>
    </source>
</evidence>
<evidence type="ECO:0000256" key="2">
    <source>
        <dbReference type="ARBA" id="ARBA00012417"/>
    </source>
</evidence>
<dbReference type="GO" id="GO:0003887">
    <property type="term" value="F:DNA-directed DNA polymerase activity"/>
    <property type="evidence" value="ECO:0007669"/>
    <property type="project" value="UniProtKB-KW"/>
</dbReference>
<evidence type="ECO:0000256" key="1">
    <source>
        <dbReference type="ARBA" id="ARBA00005755"/>
    </source>
</evidence>
<evidence type="ECO:0000313" key="10">
    <source>
        <dbReference type="EMBL" id="QLA48214.1"/>
    </source>
</evidence>
<dbReference type="InterPro" id="IPR036397">
    <property type="entry name" value="RNaseH_sf"/>
</dbReference>
<evidence type="ECO:0000256" key="5">
    <source>
        <dbReference type="ARBA" id="ARBA00022705"/>
    </source>
</evidence>
<dbReference type="GO" id="GO:0000166">
    <property type="term" value="F:nucleotide binding"/>
    <property type="evidence" value="ECO:0007669"/>
    <property type="project" value="InterPro"/>
</dbReference>
<protein>
    <recommendedName>
        <fullName evidence="2">DNA-directed DNA polymerase</fullName>
        <ecNumber evidence="2">2.7.7.7</ecNumber>
    </recommendedName>
</protein>
<dbReference type="InterPro" id="IPR012337">
    <property type="entry name" value="RNaseH-like_sf"/>
</dbReference>
<dbReference type="Gene3D" id="3.30.420.10">
    <property type="entry name" value="Ribonuclease H-like superfamily/Ribonuclease H"/>
    <property type="match status" value="1"/>
</dbReference>
<evidence type="ECO:0000256" key="3">
    <source>
        <dbReference type="ARBA" id="ARBA00022679"/>
    </source>
</evidence>
<keyword evidence="5" id="KW-0235">DNA replication</keyword>
<proteinExistence type="inferred from homology"/>
<evidence type="ECO:0000256" key="6">
    <source>
        <dbReference type="ARBA" id="ARBA00022932"/>
    </source>
</evidence>
<dbReference type="GO" id="GO:0003677">
    <property type="term" value="F:DNA binding"/>
    <property type="evidence" value="ECO:0007669"/>
    <property type="project" value="UniProtKB-KW"/>
</dbReference>
<reference evidence="10" key="2">
    <citation type="submission" date="2020-02" db="EMBL/GenBank/DDBJ databases">
        <authorList>
            <person name="Chen X.H."/>
        </authorList>
    </citation>
    <scope>NUCLEOTIDE SEQUENCE</scope>
</reference>
<dbReference type="InterPro" id="IPR004868">
    <property type="entry name" value="DNA-dir_DNA_pol_B_mt/vir"/>
</dbReference>
<keyword evidence="6" id="KW-0239">DNA-directed DNA polymerase</keyword>
<feature type="domain" description="DNA-directed DNA polymerase family B mitochondria/virus" evidence="9">
    <location>
        <begin position="150"/>
        <end position="225"/>
    </location>
</feature>
<keyword evidence="4" id="KW-0548">Nucleotidyltransferase</keyword>
<comment type="catalytic activity">
    <reaction evidence="8">
        <text>DNA(n) + a 2'-deoxyribonucleoside 5'-triphosphate = DNA(n+1) + diphosphate</text>
        <dbReference type="Rhea" id="RHEA:22508"/>
        <dbReference type="Rhea" id="RHEA-COMP:17339"/>
        <dbReference type="Rhea" id="RHEA-COMP:17340"/>
        <dbReference type="ChEBI" id="CHEBI:33019"/>
        <dbReference type="ChEBI" id="CHEBI:61560"/>
        <dbReference type="ChEBI" id="CHEBI:173112"/>
        <dbReference type="EC" id="2.7.7.7"/>
    </reaction>
</comment>
<organism evidence="10">
    <name type="scientific">Medinilla magnifica</name>
    <dbReference type="NCBI Taxonomy" id="1799599"/>
    <lineage>
        <taxon>Eukaryota</taxon>
        <taxon>Viridiplantae</taxon>
        <taxon>Streptophyta</taxon>
        <taxon>Embryophyta</taxon>
        <taxon>Tracheophyta</taxon>
        <taxon>Spermatophyta</taxon>
        <taxon>Magnoliopsida</taxon>
        <taxon>eudicotyledons</taxon>
        <taxon>Gunneridae</taxon>
        <taxon>Pentapetalae</taxon>
        <taxon>rosids</taxon>
        <taxon>malvids</taxon>
        <taxon>Myrtales</taxon>
        <taxon>Melastomataceae</taxon>
        <taxon>Melastomatoideae</taxon>
        <taxon>Dissochaeteae</taxon>
        <taxon>Medinilla</taxon>
    </lineage>
</organism>
<accession>A0A7D9MX39</accession>
<comment type="similarity">
    <text evidence="1">Belongs to the DNA polymerase type-B family.</text>
</comment>
<keyword evidence="7" id="KW-0238">DNA-binding</keyword>
<reference evidence="10" key="1">
    <citation type="journal article" date="2020" name="Mitochondrial DNA Part B Resour">
        <title>Complete mitochondrial genome of Medinilla magnifica (Myrtales, Melastomataceae).</title>
        <authorList>
            <person name="Wu H.-H."/>
            <person name="Zhao X.-H."/>
            <person name="Zong X.-Y."/>
            <person name="Ding R."/>
            <person name="Chen X.-H."/>
        </authorList>
    </citation>
    <scope>NUCLEOTIDE SEQUENCE</scope>
</reference>
<dbReference type="SUPFAM" id="SSF53098">
    <property type="entry name" value="Ribonuclease H-like"/>
    <property type="match status" value="1"/>
</dbReference>
<evidence type="ECO:0000256" key="7">
    <source>
        <dbReference type="ARBA" id="ARBA00023125"/>
    </source>
</evidence>
<evidence type="ECO:0000259" key="9">
    <source>
        <dbReference type="Pfam" id="PF03175"/>
    </source>
</evidence>
<sequence>MESSLYKESPQHSNEIASIIWQKIGSGISGDEPGIIPEVKANKKNHRFSDHIPALKKRTKNIRPIIVADMETVLINETINESHVNEIHVPYAAGFLVVNPGDDIDAKHDHEIETYFSEDHHISLIPSFQDRSNRMLLDFLERLAAVVTAKKDIRTIYFHNFSRFDGILLMKYLTTIGCGKYYFKPLLRNHRLYELRVYKSNKLLFRLRDSNNLLPQSLDKLAKVYVHN</sequence>
<keyword evidence="3" id="KW-0808">Transferase</keyword>
<dbReference type="AlphaFoldDB" id="A0A7D9MX39"/>
<dbReference type="EMBL" id="MT043351">
    <property type="protein sequence ID" value="QLA48214.1"/>
    <property type="molecule type" value="Genomic_DNA"/>
</dbReference>
<name>A0A7D9MX39_9MYRT</name>
<evidence type="ECO:0000256" key="4">
    <source>
        <dbReference type="ARBA" id="ARBA00022695"/>
    </source>
</evidence>
<dbReference type="EC" id="2.7.7.7" evidence="2"/>
<dbReference type="Pfam" id="PF03175">
    <property type="entry name" value="DNA_pol_B_2"/>
    <property type="match status" value="1"/>
</dbReference>
<dbReference type="GO" id="GO:0006260">
    <property type="term" value="P:DNA replication"/>
    <property type="evidence" value="ECO:0007669"/>
    <property type="project" value="UniProtKB-KW"/>
</dbReference>